<organism evidence="4 5">
    <name type="scientific">Thioalkalivibrio versutus</name>
    <dbReference type="NCBI Taxonomy" id="106634"/>
    <lineage>
        <taxon>Bacteria</taxon>
        <taxon>Pseudomonadati</taxon>
        <taxon>Pseudomonadota</taxon>
        <taxon>Gammaproteobacteria</taxon>
        <taxon>Chromatiales</taxon>
        <taxon>Ectothiorhodospiraceae</taxon>
        <taxon>Thioalkalivibrio</taxon>
    </lineage>
</organism>
<dbReference type="OrthoDB" id="9810066at2"/>
<dbReference type="RefSeq" id="WP_018144765.1">
    <property type="nucleotide sequence ID" value="NZ_CP011367.1"/>
</dbReference>
<dbReference type="AlphaFoldDB" id="A0A0G3G0Q5"/>
<dbReference type="PATRIC" id="fig|106634.4.peg.145"/>
<dbReference type="SUPFAM" id="SSF53335">
    <property type="entry name" value="S-adenosyl-L-methionine-dependent methyltransferases"/>
    <property type="match status" value="1"/>
</dbReference>
<dbReference type="GO" id="GO:0005737">
    <property type="term" value="C:cytoplasm"/>
    <property type="evidence" value="ECO:0007669"/>
    <property type="project" value="TreeGrafter"/>
</dbReference>
<dbReference type="KEGG" id="tvr:TVD_00710"/>
<protein>
    <recommendedName>
        <fullName evidence="2">Protein-L-isoaspartate O-methyltransferase</fullName>
    </recommendedName>
    <alternativeName>
        <fullName evidence="3">Protein L-isoaspartyl methyltransferase</fullName>
    </alternativeName>
</protein>
<dbReference type="STRING" id="106634.TVD_00710"/>
<accession>A0A0G3G0Q5</accession>
<name>A0A0G3G0Q5_9GAMM</name>
<evidence type="ECO:0000256" key="3">
    <source>
        <dbReference type="ARBA" id="ARBA00030757"/>
    </source>
</evidence>
<evidence type="ECO:0000313" key="4">
    <source>
        <dbReference type="EMBL" id="AKJ93974.1"/>
    </source>
</evidence>
<proteinExistence type="inferred from homology"/>
<dbReference type="InterPro" id="IPR029063">
    <property type="entry name" value="SAM-dependent_MTases_sf"/>
</dbReference>
<dbReference type="InterPro" id="IPR000682">
    <property type="entry name" value="PCMT"/>
</dbReference>
<dbReference type="PANTHER" id="PTHR11579:SF18">
    <property type="entry name" value="PROTEIN-L-ISOASPARTATE O-METHYLTRANSFERASE"/>
    <property type="match status" value="1"/>
</dbReference>
<keyword evidence="5" id="KW-1185">Reference proteome</keyword>
<dbReference type="Pfam" id="PF01135">
    <property type="entry name" value="PCMT"/>
    <property type="match status" value="1"/>
</dbReference>
<reference evidence="4 5" key="1">
    <citation type="submission" date="2015-04" db="EMBL/GenBank/DDBJ databases">
        <title>Complete Sequence for the Genome of the Thioalkalivibrio versutus D301.</title>
        <authorList>
            <person name="Mu T."/>
            <person name="Zhou J."/>
            <person name="Xu X."/>
        </authorList>
    </citation>
    <scope>NUCLEOTIDE SEQUENCE [LARGE SCALE GENOMIC DNA]</scope>
    <source>
        <strain evidence="4 5">D301</strain>
    </source>
</reference>
<keyword evidence="4" id="KW-0808">Transferase</keyword>
<dbReference type="PANTHER" id="PTHR11579">
    <property type="entry name" value="PROTEIN-L-ISOASPARTATE O-METHYLTRANSFERASE"/>
    <property type="match status" value="1"/>
</dbReference>
<dbReference type="CDD" id="cd02440">
    <property type="entry name" value="AdoMet_MTases"/>
    <property type="match status" value="1"/>
</dbReference>
<dbReference type="Proteomes" id="UP000064201">
    <property type="component" value="Chromosome"/>
</dbReference>
<dbReference type="GO" id="GO:0032259">
    <property type="term" value="P:methylation"/>
    <property type="evidence" value="ECO:0007669"/>
    <property type="project" value="UniProtKB-KW"/>
</dbReference>
<sequence>MDYAKARINMVEQQVRPWDVLDTRVLDVMETLPRERFMPEPYQALAYADSEIPLGHDENTLPPVVIGRLLQAVSPQPTETVLEIGTGSGYVTACLSHLAAQVDSVERIDELRLAARNRLTDLGIENAQLRTASVTPDWTPPRPRYDAIILTGGMTEYDDFLEPYLTLGGRLFVITGDGPIMEAQLIIRTTEDGCRHEELFETRVKPLVGFEPKPAFEF</sequence>
<gene>
    <name evidence="4" type="ORF">TVD_00710</name>
</gene>
<dbReference type="Gene3D" id="3.40.50.150">
    <property type="entry name" value="Vaccinia Virus protein VP39"/>
    <property type="match status" value="1"/>
</dbReference>
<comment type="similarity">
    <text evidence="1">Belongs to the methyltransferase superfamily. L-isoaspartyl/D-aspartyl protein methyltransferase family.</text>
</comment>
<evidence type="ECO:0000313" key="5">
    <source>
        <dbReference type="Proteomes" id="UP000064201"/>
    </source>
</evidence>
<dbReference type="EMBL" id="CP011367">
    <property type="protein sequence ID" value="AKJ93974.1"/>
    <property type="molecule type" value="Genomic_DNA"/>
</dbReference>
<dbReference type="GO" id="GO:0004719">
    <property type="term" value="F:protein-L-isoaspartate (D-aspartate) O-methyltransferase activity"/>
    <property type="evidence" value="ECO:0007669"/>
    <property type="project" value="InterPro"/>
</dbReference>
<evidence type="ECO:0000256" key="2">
    <source>
        <dbReference type="ARBA" id="ARBA00013346"/>
    </source>
</evidence>
<keyword evidence="4" id="KW-0489">Methyltransferase</keyword>
<evidence type="ECO:0000256" key="1">
    <source>
        <dbReference type="ARBA" id="ARBA00005369"/>
    </source>
</evidence>